<keyword evidence="3" id="KW-1185">Reference proteome</keyword>
<protein>
    <recommendedName>
        <fullName evidence="4">PiggyBac transposable element-derived protein 4 C-terminal zinc-ribbon domain-containing protein</fullName>
    </recommendedName>
</protein>
<dbReference type="OrthoDB" id="6770266at2759"/>
<accession>A0A4C1UPX4</accession>
<comment type="caution">
    <text evidence="2">The sequence shown here is derived from an EMBL/GenBank/DDBJ whole genome shotgun (WGS) entry which is preliminary data.</text>
</comment>
<sequence>MSRRDFMKKLHMQLAEPWLKIRLEVRSMPTHVKLKIKKSLGMSTDEGQGEGQNEGQPSSSNNTQPLEVPNKKRKICGLCSYKKRRMTKSLCSKCNTAICGEHKVDFCLRCA</sequence>
<organism evidence="2 3">
    <name type="scientific">Eumeta variegata</name>
    <name type="common">Bagworm moth</name>
    <name type="synonym">Eumeta japonica</name>
    <dbReference type="NCBI Taxonomy" id="151549"/>
    <lineage>
        <taxon>Eukaryota</taxon>
        <taxon>Metazoa</taxon>
        <taxon>Ecdysozoa</taxon>
        <taxon>Arthropoda</taxon>
        <taxon>Hexapoda</taxon>
        <taxon>Insecta</taxon>
        <taxon>Pterygota</taxon>
        <taxon>Neoptera</taxon>
        <taxon>Endopterygota</taxon>
        <taxon>Lepidoptera</taxon>
        <taxon>Glossata</taxon>
        <taxon>Ditrysia</taxon>
        <taxon>Tineoidea</taxon>
        <taxon>Psychidae</taxon>
        <taxon>Oiketicinae</taxon>
        <taxon>Eumeta</taxon>
    </lineage>
</organism>
<reference evidence="2 3" key="1">
    <citation type="journal article" date="2019" name="Commun. Biol.">
        <title>The bagworm genome reveals a unique fibroin gene that provides high tensile strength.</title>
        <authorList>
            <person name="Kono N."/>
            <person name="Nakamura H."/>
            <person name="Ohtoshi R."/>
            <person name="Tomita M."/>
            <person name="Numata K."/>
            <person name="Arakawa K."/>
        </authorList>
    </citation>
    <scope>NUCLEOTIDE SEQUENCE [LARGE SCALE GENOMIC DNA]</scope>
</reference>
<evidence type="ECO:0000313" key="3">
    <source>
        <dbReference type="Proteomes" id="UP000299102"/>
    </source>
</evidence>
<dbReference type="Proteomes" id="UP000299102">
    <property type="component" value="Unassembled WGS sequence"/>
</dbReference>
<proteinExistence type="predicted"/>
<gene>
    <name evidence="2" type="ORF">EVAR_22976_1</name>
</gene>
<evidence type="ECO:0008006" key="4">
    <source>
        <dbReference type="Google" id="ProtNLM"/>
    </source>
</evidence>
<dbReference type="AlphaFoldDB" id="A0A4C1UPX4"/>
<evidence type="ECO:0000256" key="1">
    <source>
        <dbReference type="SAM" id="MobiDB-lite"/>
    </source>
</evidence>
<dbReference type="EMBL" id="BGZK01000208">
    <property type="protein sequence ID" value="GBP28513.1"/>
    <property type="molecule type" value="Genomic_DNA"/>
</dbReference>
<evidence type="ECO:0000313" key="2">
    <source>
        <dbReference type="EMBL" id="GBP28513.1"/>
    </source>
</evidence>
<name>A0A4C1UPX4_EUMVA</name>
<feature type="region of interest" description="Disordered" evidence="1">
    <location>
        <begin position="36"/>
        <end position="68"/>
    </location>
</feature>